<evidence type="ECO:0000259" key="5">
    <source>
        <dbReference type="Pfam" id="PF02872"/>
    </source>
</evidence>
<comment type="caution">
    <text evidence="6">The sequence shown here is derived from an EMBL/GenBank/DDBJ whole genome shotgun (WGS) entry which is preliminary data.</text>
</comment>
<dbReference type="PRINTS" id="PR01607">
    <property type="entry name" value="APYRASEFAMLY"/>
</dbReference>
<dbReference type="PANTHER" id="PTHR11575:SF6">
    <property type="entry name" value="2',3'-CYCLIC-NUCLEOTIDE 2'-PHOSPHODIESTERASE_3'-NUCLEOTIDASE"/>
    <property type="match status" value="1"/>
</dbReference>
<dbReference type="Proteomes" id="UP001247754">
    <property type="component" value="Unassembled WGS sequence"/>
</dbReference>
<accession>A0ABU1F5S1</accession>
<evidence type="ECO:0000256" key="2">
    <source>
        <dbReference type="ARBA" id="ARBA00022729"/>
    </source>
</evidence>
<keyword evidence="2" id="KW-0732">Signal</keyword>
<protein>
    <submittedName>
        <fullName evidence="6">Bifunctional 2',3'-cyclic-nucleotide 2'-phosphodiesterase/3'-nucleotidase</fullName>
    </submittedName>
</protein>
<dbReference type="Gene3D" id="3.90.780.10">
    <property type="entry name" value="5'-Nucleotidase, C-terminal domain"/>
    <property type="match status" value="1"/>
</dbReference>
<dbReference type="EMBL" id="JAVKPH010000005">
    <property type="protein sequence ID" value="MDR5652218.1"/>
    <property type="molecule type" value="Genomic_DNA"/>
</dbReference>
<organism evidence="6 7">
    <name type="scientific">Ruixingdingia sedimenti</name>
    <dbReference type="NCBI Taxonomy" id="3073604"/>
    <lineage>
        <taxon>Bacteria</taxon>
        <taxon>Pseudomonadati</taxon>
        <taxon>Pseudomonadota</taxon>
        <taxon>Alphaproteobacteria</taxon>
        <taxon>Rhodobacterales</taxon>
        <taxon>Paracoccaceae</taxon>
        <taxon>Ruixingdingia</taxon>
    </lineage>
</organism>
<dbReference type="SUPFAM" id="SSF55816">
    <property type="entry name" value="5'-nucleotidase (syn. UDP-sugar hydrolase), C-terminal domain"/>
    <property type="match status" value="1"/>
</dbReference>
<dbReference type="Pfam" id="PF02872">
    <property type="entry name" value="5_nucleotid_C"/>
    <property type="match status" value="1"/>
</dbReference>
<sequence>MPPPRPPRPAAPVIRLRILATSDLHVQIPPHDYYRDRPLPGMGLAQAAHLIRALRAEAANCLLFDNGDFLQGTPLGDYLAELRPPTPAAPHPMVAAMNLLGYDAGTLGNHEFNYGLPFLRAALAGAAFPLVSANLHPIGDEPPLAPPHLLLDRQMRDAAGAVHRLRIGVTGFLPPQVTMWDRTHLAGRFATSDILTAARRQVAALRAAGADLVVALSHSGIGAAGAGAGTENVTLDLAGVAGIDAVIAGHSHLVFPDPAFAGIPGVDVAGGRLRGTPAVMPGHSGSHVGVIELELRRGAGGWQVAAGHGRALSPAALGAEPAEDVLAAAAADHAATRARLSQVVGHSRAALHSHFALTHDSAAVRLIAQAQAAHVARALAGGPFGGLPVLAAAAPFKSGGHGGQDHYTDVPAGAITLRDLADISPYPNRIAAVVLTGAQLRAWLEHASGIFRRLVPGRQDQPLIDPDTPGYHFDLIEGLRYTIDLTRPFRRASDPGEPGRIRDLHHRGRPVDPAARFVLATNSYRAAGGGGFPGTGAGTGLDVGQATIREVIAAHLAATGPFAPPAAPVWRFAPLPGTSALFDTGPAAARLPTPAGVTPVGPTAQGFLRLRLRF</sequence>
<dbReference type="NCBIfam" id="NF006938">
    <property type="entry name" value="PRK09420.1"/>
    <property type="match status" value="1"/>
</dbReference>
<dbReference type="RefSeq" id="WP_310456468.1">
    <property type="nucleotide sequence ID" value="NZ_JAVKPH010000005.1"/>
</dbReference>
<comment type="similarity">
    <text evidence="1 3">Belongs to the 5'-nucleotidase family.</text>
</comment>
<dbReference type="PROSITE" id="PS00786">
    <property type="entry name" value="5_NUCLEOTIDASE_2"/>
    <property type="match status" value="1"/>
</dbReference>
<dbReference type="Pfam" id="PF00149">
    <property type="entry name" value="Metallophos"/>
    <property type="match status" value="1"/>
</dbReference>
<proteinExistence type="inferred from homology"/>
<dbReference type="Gene3D" id="3.60.21.10">
    <property type="match status" value="1"/>
</dbReference>
<keyword evidence="3" id="KW-0378">Hydrolase</keyword>
<dbReference type="InterPro" id="IPR006179">
    <property type="entry name" value="5_nucleotidase/apyrase"/>
</dbReference>
<keyword evidence="3" id="KW-0547">Nucleotide-binding</keyword>
<gene>
    <name evidence="6" type="ORF">RGD00_06375</name>
</gene>
<dbReference type="InterPro" id="IPR029052">
    <property type="entry name" value="Metallo-depent_PP-like"/>
</dbReference>
<reference evidence="6 7" key="1">
    <citation type="submission" date="2023-09" db="EMBL/GenBank/DDBJ databases">
        <title>Xinfangfangia sedmenti sp. nov., isolated the sedment.</title>
        <authorList>
            <person name="Xu L."/>
        </authorList>
    </citation>
    <scope>NUCLEOTIDE SEQUENCE [LARGE SCALE GENOMIC DNA]</scope>
    <source>
        <strain evidence="6 7">LG-4</strain>
    </source>
</reference>
<evidence type="ECO:0000313" key="6">
    <source>
        <dbReference type="EMBL" id="MDR5652218.1"/>
    </source>
</evidence>
<dbReference type="InterPro" id="IPR006146">
    <property type="entry name" value="5'-Nucleotdase_CS"/>
</dbReference>
<dbReference type="InterPro" id="IPR004843">
    <property type="entry name" value="Calcineurin-like_PHP"/>
</dbReference>
<dbReference type="SUPFAM" id="SSF56300">
    <property type="entry name" value="Metallo-dependent phosphatases"/>
    <property type="match status" value="1"/>
</dbReference>
<feature type="domain" description="Calcineurin-like phosphoesterase" evidence="4">
    <location>
        <begin position="16"/>
        <end position="252"/>
    </location>
</feature>
<keyword evidence="7" id="KW-1185">Reference proteome</keyword>
<dbReference type="PANTHER" id="PTHR11575">
    <property type="entry name" value="5'-NUCLEOTIDASE-RELATED"/>
    <property type="match status" value="1"/>
</dbReference>
<evidence type="ECO:0000313" key="7">
    <source>
        <dbReference type="Proteomes" id="UP001247754"/>
    </source>
</evidence>
<feature type="domain" description="5'-Nucleotidase C-terminal" evidence="5">
    <location>
        <begin position="344"/>
        <end position="533"/>
    </location>
</feature>
<dbReference type="InterPro" id="IPR036907">
    <property type="entry name" value="5'-Nucleotdase_C_sf"/>
</dbReference>
<dbReference type="InterPro" id="IPR008334">
    <property type="entry name" value="5'-Nucleotdase_C"/>
</dbReference>
<evidence type="ECO:0000256" key="3">
    <source>
        <dbReference type="RuleBase" id="RU362119"/>
    </source>
</evidence>
<name>A0ABU1F5S1_9RHOB</name>
<evidence type="ECO:0000259" key="4">
    <source>
        <dbReference type="Pfam" id="PF00149"/>
    </source>
</evidence>
<evidence type="ECO:0000256" key="1">
    <source>
        <dbReference type="ARBA" id="ARBA00006654"/>
    </source>
</evidence>